<feature type="non-terminal residue" evidence="3">
    <location>
        <position position="1"/>
    </location>
</feature>
<organism evidence="3">
    <name type="scientific">Capitella teleta</name>
    <name type="common">Polychaete worm</name>
    <dbReference type="NCBI Taxonomy" id="283909"/>
    <lineage>
        <taxon>Eukaryota</taxon>
        <taxon>Metazoa</taxon>
        <taxon>Spiralia</taxon>
        <taxon>Lophotrochozoa</taxon>
        <taxon>Annelida</taxon>
        <taxon>Polychaeta</taxon>
        <taxon>Sedentaria</taxon>
        <taxon>Scolecida</taxon>
        <taxon>Capitellidae</taxon>
        <taxon>Capitella</taxon>
    </lineage>
</organism>
<dbReference type="AlphaFoldDB" id="R7U802"/>
<keyword evidence="1" id="KW-1015">Disulfide bond</keyword>
<dbReference type="EMBL" id="KB304359">
    <property type="protein sequence ID" value="ELU02109.1"/>
    <property type="molecule type" value="Genomic_DNA"/>
</dbReference>
<dbReference type="EMBL" id="AMQN01025212">
    <property type="status" value="NOT_ANNOTATED_CDS"/>
    <property type="molecule type" value="Genomic_DNA"/>
</dbReference>
<keyword evidence="5" id="KW-1185">Reference proteome</keyword>
<dbReference type="HOGENOM" id="CLU_049894_10_0_1"/>
<dbReference type="PROSITE" id="PS00615">
    <property type="entry name" value="C_TYPE_LECTIN_1"/>
    <property type="match status" value="1"/>
</dbReference>
<feature type="domain" description="C-type lectin" evidence="2">
    <location>
        <begin position="8"/>
        <end position="129"/>
    </location>
</feature>
<feature type="non-terminal residue" evidence="3">
    <location>
        <position position="129"/>
    </location>
</feature>
<dbReference type="InterPro" id="IPR016186">
    <property type="entry name" value="C-type_lectin-like/link_sf"/>
</dbReference>
<gene>
    <name evidence="3" type="ORF">CAPTEDRAFT_58705</name>
</gene>
<dbReference type="STRING" id="283909.R7U802"/>
<dbReference type="InterPro" id="IPR016187">
    <property type="entry name" value="CTDL_fold"/>
</dbReference>
<dbReference type="EnsemblMetazoa" id="CapteT58705">
    <property type="protein sequence ID" value="CapteP58705"/>
    <property type="gene ID" value="CapteG58705"/>
</dbReference>
<reference evidence="3 5" key="2">
    <citation type="journal article" date="2013" name="Nature">
        <title>Insights into bilaterian evolution from three spiralian genomes.</title>
        <authorList>
            <person name="Simakov O."/>
            <person name="Marletaz F."/>
            <person name="Cho S.J."/>
            <person name="Edsinger-Gonzales E."/>
            <person name="Havlak P."/>
            <person name="Hellsten U."/>
            <person name="Kuo D.H."/>
            <person name="Larsson T."/>
            <person name="Lv J."/>
            <person name="Arendt D."/>
            <person name="Savage R."/>
            <person name="Osoegawa K."/>
            <person name="de Jong P."/>
            <person name="Grimwood J."/>
            <person name="Chapman J.A."/>
            <person name="Shapiro H."/>
            <person name="Aerts A."/>
            <person name="Otillar R.P."/>
            <person name="Terry A.Y."/>
            <person name="Boore J.L."/>
            <person name="Grigoriev I.V."/>
            <person name="Lindberg D.R."/>
            <person name="Seaver E.C."/>
            <person name="Weisblat D.A."/>
            <person name="Putnam N.H."/>
            <person name="Rokhsar D.S."/>
        </authorList>
    </citation>
    <scope>NUCLEOTIDE SEQUENCE</scope>
    <source>
        <strain evidence="3 5">I ESC-2004</strain>
    </source>
</reference>
<protein>
    <recommendedName>
        <fullName evidence="2">C-type lectin domain-containing protein</fullName>
    </recommendedName>
</protein>
<dbReference type="InterPro" id="IPR050111">
    <property type="entry name" value="C-type_lectin/snaclec_domain"/>
</dbReference>
<dbReference type="OMA" id="AGSCYWM"/>
<reference evidence="4" key="3">
    <citation type="submission" date="2015-06" db="UniProtKB">
        <authorList>
            <consortium name="EnsemblMetazoa"/>
        </authorList>
    </citation>
    <scope>IDENTIFICATION</scope>
</reference>
<dbReference type="OrthoDB" id="6051775at2759"/>
<name>R7U802_CAPTE</name>
<accession>R7U802</accession>
<evidence type="ECO:0000259" key="2">
    <source>
        <dbReference type="PROSITE" id="PS50041"/>
    </source>
</evidence>
<dbReference type="InterPro" id="IPR018378">
    <property type="entry name" value="C-type_lectin_CS"/>
</dbReference>
<proteinExistence type="predicted"/>
<dbReference type="Pfam" id="PF00059">
    <property type="entry name" value="Lectin_C"/>
    <property type="match status" value="1"/>
</dbReference>
<evidence type="ECO:0000256" key="1">
    <source>
        <dbReference type="ARBA" id="ARBA00023157"/>
    </source>
</evidence>
<evidence type="ECO:0000313" key="3">
    <source>
        <dbReference type="EMBL" id="ELU02109.1"/>
    </source>
</evidence>
<dbReference type="SMART" id="SM00034">
    <property type="entry name" value="CLECT"/>
    <property type="match status" value="1"/>
</dbReference>
<evidence type="ECO:0000313" key="4">
    <source>
        <dbReference type="EnsemblMetazoa" id="CapteP58705"/>
    </source>
</evidence>
<dbReference type="CDD" id="cd00037">
    <property type="entry name" value="CLECT"/>
    <property type="match status" value="1"/>
</dbReference>
<reference evidence="5" key="1">
    <citation type="submission" date="2012-12" db="EMBL/GenBank/DDBJ databases">
        <authorList>
            <person name="Hellsten U."/>
            <person name="Grimwood J."/>
            <person name="Chapman J.A."/>
            <person name="Shapiro H."/>
            <person name="Aerts A."/>
            <person name="Otillar R.P."/>
            <person name="Terry A.Y."/>
            <person name="Boore J.L."/>
            <person name="Simakov O."/>
            <person name="Marletaz F."/>
            <person name="Cho S.-J."/>
            <person name="Edsinger-Gonzales E."/>
            <person name="Havlak P."/>
            <person name="Kuo D.-H."/>
            <person name="Larsson T."/>
            <person name="Lv J."/>
            <person name="Arendt D."/>
            <person name="Savage R."/>
            <person name="Osoegawa K."/>
            <person name="de Jong P."/>
            <person name="Lindberg D.R."/>
            <person name="Seaver E.C."/>
            <person name="Weisblat D.A."/>
            <person name="Putnam N.H."/>
            <person name="Grigoriev I.V."/>
            <person name="Rokhsar D.S."/>
        </authorList>
    </citation>
    <scope>NUCLEOTIDE SEQUENCE</scope>
    <source>
        <strain evidence="5">I ESC-2004</strain>
    </source>
</reference>
<dbReference type="Gene3D" id="3.10.100.10">
    <property type="entry name" value="Mannose-Binding Protein A, subunit A"/>
    <property type="match status" value="1"/>
</dbReference>
<dbReference type="SUPFAM" id="SSF56436">
    <property type="entry name" value="C-type lectin-like"/>
    <property type="match status" value="1"/>
</dbReference>
<dbReference type="PROSITE" id="PS50041">
    <property type="entry name" value="C_TYPE_LECTIN_2"/>
    <property type="match status" value="1"/>
</dbReference>
<evidence type="ECO:0000313" key="5">
    <source>
        <dbReference type="Proteomes" id="UP000014760"/>
    </source>
</evidence>
<sequence>CWNGADQEMSSCYEFVSNPKTNWMDARAKCVERGGHLLALETQEEIDFIAQCPELSGYRIWWTAGNDRVNEGVWEWADVDRPFSSIPGRWYDGEPNDAEGGEDCAHVYLHEGGTLNDRSCNEAGGFICE</sequence>
<dbReference type="FunCoup" id="R7U802">
    <property type="interactions" value="39"/>
</dbReference>
<dbReference type="PANTHER" id="PTHR22803">
    <property type="entry name" value="MANNOSE, PHOSPHOLIPASE, LECTIN RECEPTOR RELATED"/>
    <property type="match status" value="1"/>
</dbReference>
<dbReference type="Proteomes" id="UP000014760">
    <property type="component" value="Unassembled WGS sequence"/>
</dbReference>
<dbReference type="InterPro" id="IPR001304">
    <property type="entry name" value="C-type_lectin-like"/>
</dbReference>